<protein>
    <submittedName>
        <fullName evidence="4">Aminotransferase class I/II-fold pyridoxal phosphate-dependent enzyme</fullName>
    </submittedName>
</protein>
<comment type="similarity">
    <text evidence="3">Belongs to the DegT/DnrJ/EryC1 family.</text>
</comment>
<dbReference type="GO" id="GO:0030170">
    <property type="term" value="F:pyridoxal phosphate binding"/>
    <property type="evidence" value="ECO:0007669"/>
    <property type="project" value="TreeGrafter"/>
</dbReference>
<dbReference type="InterPro" id="IPR015422">
    <property type="entry name" value="PyrdxlP-dep_Trfase_small"/>
</dbReference>
<evidence type="ECO:0000313" key="4">
    <source>
        <dbReference type="EMBL" id="QHA01548.1"/>
    </source>
</evidence>
<proteinExistence type="inferred from homology"/>
<dbReference type="InterPro" id="IPR015421">
    <property type="entry name" value="PyrdxlP-dep_Trfase_major"/>
</dbReference>
<gene>
    <name evidence="4" type="ORF">GQ588_13320</name>
</gene>
<dbReference type="InterPro" id="IPR000653">
    <property type="entry name" value="DegT/StrS_aminotransferase"/>
</dbReference>
<dbReference type="CDD" id="cd00616">
    <property type="entry name" value="AHBA_syn"/>
    <property type="match status" value="1"/>
</dbReference>
<dbReference type="SUPFAM" id="SSF53383">
    <property type="entry name" value="PLP-dependent transferases"/>
    <property type="match status" value="1"/>
</dbReference>
<organism evidence="4 5">
    <name type="scientific">Dehalobacter restrictus</name>
    <dbReference type="NCBI Taxonomy" id="55583"/>
    <lineage>
        <taxon>Bacteria</taxon>
        <taxon>Bacillati</taxon>
        <taxon>Bacillota</taxon>
        <taxon>Clostridia</taxon>
        <taxon>Eubacteriales</taxon>
        <taxon>Desulfitobacteriaceae</taxon>
        <taxon>Dehalobacter</taxon>
    </lineage>
</organism>
<keyword evidence="4" id="KW-0808">Transferase</keyword>
<dbReference type="PIRSF" id="PIRSF000390">
    <property type="entry name" value="PLP_StrS"/>
    <property type="match status" value="1"/>
</dbReference>
<keyword evidence="2 3" id="KW-0663">Pyridoxal phosphate</keyword>
<dbReference type="EMBL" id="CP046996">
    <property type="protein sequence ID" value="QHA01548.1"/>
    <property type="molecule type" value="Genomic_DNA"/>
</dbReference>
<dbReference type="GO" id="GO:0008483">
    <property type="term" value="F:transaminase activity"/>
    <property type="evidence" value="ECO:0007669"/>
    <property type="project" value="UniProtKB-KW"/>
</dbReference>
<feature type="modified residue" description="N6-(pyridoxal phosphate)lysine" evidence="2">
    <location>
        <position position="187"/>
    </location>
</feature>
<dbReference type="Gene3D" id="3.90.1150.10">
    <property type="entry name" value="Aspartate Aminotransferase, domain 1"/>
    <property type="match status" value="1"/>
</dbReference>
<dbReference type="Proteomes" id="UP000430508">
    <property type="component" value="Chromosome"/>
</dbReference>
<dbReference type="GO" id="GO:0000271">
    <property type="term" value="P:polysaccharide biosynthetic process"/>
    <property type="evidence" value="ECO:0007669"/>
    <property type="project" value="TreeGrafter"/>
</dbReference>
<dbReference type="PANTHER" id="PTHR30244:SF34">
    <property type="entry name" value="DTDP-4-AMINO-4,6-DIDEOXYGALACTOSE TRANSAMINASE"/>
    <property type="match status" value="1"/>
</dbReference>
<accession>A0A857DLR6</accession>
<keyword evidence="4" id="KW-0032">Aminotransferase</keyword>
<dbReference type="RefSeq" id="WP_158208569.1">
    <property type="nucleotide sequence ID" value="NZ_CP046996.1"/>
</dbReference>
<dbReference type="PANTHER" id="PTHR30244">
    <property type="entry name" value="TRANSAMINASE"/>
    <property type="match status" value="1"/>
</dbReference>
<evidence type="ECO:0000313" key="5">
    <source>
        <dbReference type="Proteomes" id="UP000430508"/>
    </source>
</evidence>
<dbReference type="Gene3D" id="3.40.640.10">
    <property type="entry name" value="Type I PLP-dependent aspartate aminotransferase-like (Major domain)"/>
    <property type="match status" value="1"/>
</dbReference>
<evidence type="ECO:0000256" key="2">
    <source>
        <dbReference type="PIRSR" id="PIRSR000390-2"/>
    </source>
</evidence>
<evidence type="ECO:0000256" key="3">
    <source>
        <dbReference type="RuleBase" id="RU004508"/>
    </source>
</evidence>
<name>A0A857DLR6_9FIRM</name>
<reference evidence="4 5" key="1">
    <citation type="submission" date="2019-12" db="EMBL/GenBank/DDBJ databases">
        <title>Sequence classification of anaerobic respiratory reductive dehalogenases: First we see many, then we see few.</title>
        <authorList>
            <person name="Molenda O."/>
            <person name="Puentes Jacome L.A."/>
            <person name="Cao X."/>
            <person name="Nesbo C.L."/>
            <person name="Tang S."/>
            <person name="Morson N."/>
            <person name="Patron J."/>
            <person name="Lomheim L."/>
            <person name="Wishart D.S."/>
            <person name="Edwards E.A."/>
        </authorList>
    </citation>
    <scope>NUCLEOTIDE SEQUENCE [LARGE SCALE GENOMIC DNA]</scope>
    <source>
        <strain evidence="4 5">12DCA</strain>
    </source>
</reference>
<sequence>MSPRREQFLPYALPLIEDDDIEAVVDSLKSNWISKGPKTGKFEKRFAEYIGVKHAIALNSCTAGLHIALLAAGVGAGDEVITTAMTFAASANVIIHCGATPVLVDIDPQTMNIDPAKIEEKITSKTKAIIPVHLAGLPCEMDEIMVIAKKYSLFVLEDAAHGTYTKYKDRMVGTIGDAAAFSFYATKNLATGEGGMVTTNDDELANKMRVLSLHGMSRNAWNRFSEKGSWYYEIEYPGYKYNMTDIQAAMGMTQLAKLESMQARREVIWRRYNAAFSKLPEIEVPIDFAYARHARHLYMIRLNLDKLTVDRAAFIELLKEENIGTSVHYIPLPYHPYYRDTFGYKPGDFPKTEALYERIISLPLYPRMSDADVQDVIEAVQRVIEKVRS</sequence>
<dbReference type="Pfam" id="PF01041">
    <property type="entry name" value="DegT_DnrJ_EryC1"/>
    <property type="match status" value="1"/>
</dbReference>
<dbReference type="AlphaFoldDB" id="A0A857DLR6"/>
<dbReference type="InterPro" id="IPR015424">
    <property type="entry name" value="PyrdxlP-dep_Trfase"/>
</dbReference>
<feature type="active site" description="Proton acceptor" evidence="1">
    <location>
        <position position="187"/>
    </location>
</feature>
<evidence type="ECO:0000256" key="1">
    <source>
        <dbReference type="PIRSR" id="PIRSR000390-1"/>
    </source>
</evidence>